<sequence>MARDRSVVPVPGMSKIRWWWVRMTTPGATLRFVYHPPDLPAGLRQMYVYDARDYDIARLVWQVCDQCGRGSINKISISPEWQRRGVGRRLISRALRDGPSYTWSTSGQSPEAKQFFPALTAETGTAFPEYGGGCAHFDDDRRMPITCPIPAPAPGFERHV</sequence>
<feature type="domain" description="N-acetyltransferase" evidence="1">
    <location>
        <begin position="1"/>
        <end position="148"/>
    </location>
</feature>
<comment type="caution">
    <text evidence="2">The sequence shown here is derived from an EMBL/GenBank/DDBJ whole genome shotgun (WGS) entry which is preliminary data.</text>
</comment>
<dbReference type="Proteomes" id="UP001500888">
    <property type="component" value="Unassembled WGS sequence"/>
</dbReference>
<protein>
    <recommendedName>
        <fullName evidence="1">N-acetyltransferase domain-containing protein</fullName>
    </recommendedName>
</protein>
<dbReference type="Gene3D" id="3.40.630.30">
    <property type="match status" value="1"/>
</dbReference>
<dbReference type="InterPro" id="IPR000182">
    <property type="entry name" value="GNAT_dom"/>
</dbReference>
<proteinExistence type="predicted"/>
<dbReference type="EMBL" id="BAAAZR010000031">
    <property type="protein sequence ID" value="GAA3832714.1"/>
    <property type="molecule type" value="Genomic_DNA"/>
</dbReference>
<accession>A0ABP7J2N0</accession>
<dbReference type="SUPFAM" id="SSF55729">
    <property type="entry name" value="Acyl-CoA N-acyltransferases (Nat)"/>
    <property type="match status" value="1"/>
</dbReference>
<name>A0ABP7J2N0_9ACTN</name>
<dbReference type="PROSITE" id="PS51186">
    <property type="entry name" value="GNAT"/>
    <property type="match status" value="1"/>
</dbReference>
<dbReference type="CDD" id="cd04301">
    <property type="entry name" value="NAT_SF"/>
    <property type="match status" value="1"/>
</dbReference>
<gene>
    <name evidence="2" type="ORF">GCM10022226_62500</name>
</gene>
<organism evidence="2 3">
    <name type="scientific">Sphaerisporangium flaviroseum</name>
    <dbReference type="NCBI Taxonomy" id="509199"/>
    <lineage>
        <taxon>Bacteria</taxon>
        <taxon>Bacillati</taxon>
        <taxon>Actinomycetota</taxon>
        <taxon>Actinomycetes</taxon>
        <taxon>Streptosporangiales</taxon>
        <taxon>Streptosporangiaceae</taxon>
        <taxon>Sphaerisporangium</taxon>
    </lineage>
</organism>
<reference evidence="3" key="1">
    <citation type="journal article" date="2019" name="Int. J. Syst. Evol. Microbiol.">
        <title>The Global Catalogue of Microorganisms (GCM) 10K type strain sequencing project: providing services to taxonomists for standard genome sequencing and annotation.</title>
        <authorList>
            <consortium name="The Broad Institute Genomics Platform"/>
            <consortium name="The Broad Institute Genome Sequencing Center for Infectious Disease"/>
            <person name="Wu L."/>
            <person name="Ma J."/>
        </authorList>
    </citation>
    <scope>NUCLEOTIDE SEQUENCE [LARGE SCALE GENOMIC DNA]</scope>
    <source>
        <strain evidence="3">JCM 16908</strain>
    </source>
</reference>
<dbReference type="InterPro" id="IPR016181">
    <property type="entry name" value="Acyl_CoA_acyltransferase"/>
</dbReference>
<keyword evidence="3" id="KW-1185">Reference proteome</keyword>
<evidence type="ECO:0000259" key="1">
    <source>
        <dbReference type="PROSITE" id="PS51186"/>
    </source>
</evidence>
<evidence type="ECO:0000313" key="2">
    <source>
        <dbReference type="EMBL" id="GAA3832714.1"/>
    </source>
</evidence>
<evidence type="ECO:0000313" key="3">
    <source>
        <dbReference type="Proteomes" id="UP001500888"/>
    </source>
</evidence>